<organism evidence="7 8">
    <name type="scientific">Hibiscus syriacus</name>
    <name type="common">Rose of Sharon</name>
    <dbReference type="NCBI Taxonomy" id="106335"/>
    <lineage>
        <taxon>Eukaryota</taxon>
        <taxon>Viridiplantae</taxon>
        <taxon>Streptophyta</taxon>
        <taxon>Embryophyta</taxon>
        <taxon>Tracheophyta</taxon>
        <taxon>Spermatophyta</taxon>
        <taxon>Magnoliopsida</taxon>
        <taxon>eudicotyledons</taxon>
        <taxon>Gunneridae</taxon>
        <taxon>Pentapetalae</taxon>
        <taxon>rosids</taxon>
        <taxon>malvids</taxon>
        <taxon>Malvales</taxon>
        <taxon>Malvaceae</taxon>
        <taxon>Malvoideae</taxon>
        <taxon>Hibiscus</taxon>
    </lineage>
</organism>
<sequence length="282" mass="31704">MFPCLLFLLGAGVVGYQSKACPESFGVISIRAMEEEISKKFDAYVNMLQQSAEDCEGLGVGIEVKITAGFPIKKVIVQEVISSNAAWVVLDRQLRRDLKLYIKQIPCKVALVHDSLNVEVLRNHTVNVIEVAGNKHFYSMSKPVPLSNLNVGENIDQLEISCRSYSWTPISTENRRDTNAEGEHKLPTSLTIIQRQRRSYFHNKNSGTPLLCVACGLKTELYIQDSMTFTYHEIQQATDYFSEENLLGEGGYGRVYKGKLKDGQLIAAKVRNKKVAKYFLSK</sequence>
<dbReference type="GO" id="GO:0005524">
    <property type="term" value="F:ATP binding"/>
    <property type="evidence" value="ECO:0007669"/>
    <property type="project" value="UniProtKB-UniRule"/>
</dbReference>
<dbReference type="GO" id="GO:0016301">
    <property type="term" value="F:kinase activity"/>
    <property type="evidence" value="ECO:0007669"/>
    <property type="project" value="UniProtKB-KW"/>
</dbReference>
<dbReference type="Proteomes" id="UP000436088">
    <property type="component" value="Unassembled WGS sequence"/>
</dbReference>
<dbReference type="InterPro" id="IPR011009">
    <property type="entry name" value="Kinase-like_dom_sf"/>
</dbReference>
<keyword evidence="1" id="KW-0808">Transferase</keyword>
<evidence type="ECO:0000256" key="1">
    <source>
        <dbReference type="ARBA" id="ARBA00022679"/>
    </source>
</evidence>
<reference evidence="7" key="1">
    <citation type="submission" date="2019-09" db="EMBL/GenBank/DDBJ databases">
        <title>Draft genome information of white flower Hibiscus syriacus.</title>
        <authorList>
            <person name="Kim Y.-M."/>
        </authorList>
    </citation>
    <scope>NUCLEOTIDE SEQUENCE [LARGE SCALE GENOMIC DNA]</scope>
    <source>
        <strain evidence="7">YM2019G1</strain>
    </source>
</reference>
<keyword evidence="4 5" id="KW-0067">ATP-binding</keyword>
<evidence type="ECO:0000256" key="2">
    <source>
        <dbReference type="ARBA" id="ARBA00022741"/>
    </source>
</evidence>
<protein>
    <submittedName>
        <fullName evidence="7">Pentatricopeptide repeat-containing protein</fullName>
    </submittedName>
</protein>
<dbReference type="Gene3D" id="3.30.200.20">
    <property type="entry name" value="Phosphorylase Kinase, domain 1"/>
    <property type="match status" value="1"/>
</dbReference>
<evidence type="ECO:0000313" key="7">
    <source>
        <dbReference type="EMBL" id="KAE8684509.1"/>
    </source>
</evidence>
<keyword evidence="3" id="KW-0418">Kinase</keyword>
<evidence type="ECO:0000256" key="6">
    <source>
        <dbReference type="SAM" id="SignalP"/>
    </source>
</evidence>
<evidence type="ECO:0000256" key="3">
    <source>
        <dbReference type="ARBA" id="ARBA00022777"/>
    </source>
</evidence>
<evidence type="ECO:0000313" key="8">
    <source>
        <dbReference type="Proteomes" id="UP000436088"/>
    </source>
</evidence>
<feature type="chain" id="PRO_5025656025" evidence="6">
    <location>
        <begin position="16"/>
        <end position="282"/>
    </location>
</feature>
<evidence type="ECO:0000256" key="5">
    <source>
        <dbReference type="PROSITE-ProRule" id="PRU10141"/>
    </source>
</evidence>
<feature type="binding site" evidence="5">
    <location>
        <position position="269"/>
    </location>
    <ligand>
        <name>ATP</name>
        <dbReference type="ChEBI" id="CHEBI:30616"/>
    </ligand>
</feature>
<proteinExistence type="predicted"/>
<dbReference type="EMBL" id="VEPZ02001238">
    <property type="protein sequence ID" value="KAE8684509.1"/>
    <property type="molecule type" value="Genomic_DNA"/>
</dbReference>
<dbReference type="PANTHER" id="PTHR47973">
    <property type="entry name" value="CYSTEINE-RICH RECEPTOR-LIKE PROTEIN KINASE 3"/>
    <property type="match status" value="1"/>
</dbReference>
<keyword evidence="2 5" id="KW-0547">Nucleotide-binding</keyword>
<gene>
    <name evidence="7" type="ORF">F3Y22_tig00111128pilonHSYRG00073</name>
</gene>
<accession>A0A6A2YZ20</accession>
<keyword evidence="6" id="KW-0732">Signal</keyword>
<dbReference type="PROSITE" id="PS00107">
    <property type="entry name" value="PROTEIN_KINASE_ATP"/>
    <property type="match status" value="1"/>
</dbReference>
<dbReference type="SUPFAM" id="SSF56112">
    <property type="entry name" value="Protein kinase-like (PK-like)"/>
    <property type="match status" value="1"/>
</dbReference>
<dbReference type="InterPro" id="IPR017441">
    <property type="entry name" value="Protein_kinase_ATP_BS"/>
</dbReference>
<evidence type="ECO:0000256" key="4">
    <source>
        <dbReference type="ARBA" id="ARBA00022840"/>
    </source>
</evidence>
<comment type="caution">
    <text evidence="7">The sequence shown here is derived from an EMBL/GenBank/DDBJ whole genome shotgun (WGS) entry which is preliminary data.</text>
</comment>
<feature type="signal peptide" evidence="6">
    <location>
        <begin position="1"/>
        <end position="15"/>
    </location>
</feature>
<dbReference type="AlphaFoldDB" id="A0A6A2YZ20"/>
<name>A0A6A2YZ20_HIBSY</name>
<dbReference type="InterPro" id="IPR052059">
    <property type="entry name" value="CR_Ser/Thr_kinase"/>
</dbReference>
<keyword evidence="8" id="KW-1185">Reference proteome</keyword>